<sequence length="410" mass="43729">MPTALFAFGHDTQLAMKESVPIKAGAGGRCRCGKPTRGPHQCPFQPNGGTPPLRYNSVGQVIRENEVAHHVTPVQTQTQTEVHVPGTPRRGPSLLRVQESFSNVFYPPYGDVYRSPTLSQNSEEDDDDDDDEYYDNNNTPTQPDFWDVARSVPQSTISKSSVTSSSTASASASTMSMASYQYSTPHLPSASPTLRESASASPRSAWDSQSLSFPSPSQHSSSSGSSTSRYSGSLGSSSESSYLGSPSSTISSDSWASSTYGSRASSVEPTAGPSSAPAPPPTPSAHASVTMQPMLHAAPVRAASSFREIIAHEASHRLDNARRNASRPETYIRAGPAALGLLIIWLVFYLGCESGATALETHEDTIVELTRAVVRFAGPAVRNTPMFVLAFALFVVLGMCFIADTEKEEA</sequence>
<feature type="transmembrane region" description="Helical" evidence="2">
    <location>
        <begin position="386"/>
        <end position="403"/>
    </location>
</feature>
<keyword evidence="2" id="KW-0812">Transmembrane</keyword>
<feature type="region of interest" description="Disordered" evidence="1">
    <location>
        <begin position="112"/>
        <end position="147"/>
    </location>
</feature>
<dbReference type="InParanoid" id="A0A166AWZ7"/>
<evidence type="ECO:0000313" key="4">
    <source>
        <dbReference type="Proteomes" id="UP000077266"/>
    </source>
</evidence>
<feature type="region of interest" description="Disordered" evidence="1">
    <location>
        <begin position="182"/>
        <end position="288"/>
    </location>
</feature>
<feature type="compositionally biased region" description="Acidic residues" evidence="1">
    <location>
        <begin position="122"/>
        <end position="134"/>
    </location>
</feature>
<name>A0A166AWZ7_EXIGL</name>
<proteinExistence type="predicted"/>
<evidence type="ECO:0000256" key="2">
    <source>
        <dbReference type="SAM" id="Phobius"/>
    </source>
</evidence>
<keyword evidence="2" id="KW-0472">Membrane</keyword>
<feature type="transmembrane region" description="Helical" evidence="2">
    <location>
        <begin position="331"/>
        <end position="351"/>
    </location>
</feature>
<organism evidence="3 4">
    <name type="scientific">Exidia glandulosa HHB12029</name>
    <dbReference type="NCBI Taxonomy" id="1314781"/>
    <lineage>
        <taxon>Eukaryota</taxon>
        <taxon>Fungi</taxon>
        <taxon>Dikarya</taxon>
        <taxon>Basidiomycota</taxon>
        <taxon>Agaricomycotina</taxon>
        <taxon>Agaricomycetes</taxon>
        <taxon>Auriculariales</taxon>
        <taxon>Exidiaceae</taxon>
        <taxon>Exidia</taxon>
    </lineage>
</organism>
<accession>A0A166AWZ7</accession>
<dbReference type="Proteomes" id="UP000077266">
    <property type="component" value="Unassembled WGS sequence"/>
</dbReference>
<feature type="compositionally biased region" description="Polar residues" evidence="1">
    <location>
        <begin position="259"/>
        <end position="268"/>
    </location>
</feature>
<keyword evidence="4" id="KW-1185">Reference proteome</keyword>
<evidence type="ECO:0000256" key="1">
    <source>
        <dbReference type="SAM" id="MobiDB-lite"/>
    </source>
</evidence>
<feature type="compositionally biased region" description="Polar residues" evidence="1">
    <location>
        <begin position="182"/>
        <end position="202"/>
    </location>
</feature>
<reference evidence="3 4" key="1">
    <citation type="journal article" date="2016" name="Mol. Biol. Evol.">
        <title>Comparative Genomics of Early-Diverging Mushroom-Forming Fungi Provides Insights into the Origins of Lignocellulose Decay Capabilities.</title>
        <authorList>
            <person name="Nagy L.G."/>
            <person name="Riley R."/>
            <person name="Tritt A."/>
            <person name="Adam C."/>
            <person name="Daum C."/>
            <person name="Floudas D."/>
            <person name="Sun H."/>
            <person name="Yadav J.S."/>
            <person name="Pangilinan J."/>
            <person name="Larsson K.H."/>
            <person name="Matsuura K."/>
            <person name="Barry K."/>
            <person name="Labutti K."/>
            <person name="Kuo R."/>
            <person name="Ohm R.A."/>
            <person name="Bhattacharya S.S."/>
            <person name="Shirouzu T."/>
            <person name="Yoshinaga Y."/>
            <person name="Martin F.M."/>
            <person name="Grigoriev I.V."/>
            <person name="Hibbett D.S."/>
        </authorList>
    </citation>
    <scope>NUCLEOTIDE SEQUENCE [LARGE SCALE GENOMIC DNA]</scope>
    <source>
        <strain evidence="3 4">HHB12029</strain>
    </source>
</reference>
<protein>
    <submittedName>
        <fullName evidence="3">Uncharacterized protein</fullName>
    </submittedName>
</protein>
<gene>
    <name evidence="3" type="ORF">EXIGLDRAFT_834062</name>
</gene>
<dbReference type="EMBL" id="KV425950">
    <property type="protein sequence ID" value="KZV95909.1"/>
    <property type="molecule type" value="Genomic_DNA"/>
</dbReference>
<dbReference type="AlphaFoldDB" id="A0A166AWZ7"/>
<evidence type="ECO:0000313" key="3">
    <source>
        <dbReference type="EMBL" id="KZV95909.1"/>
    </source>
</evidence>
<feature type="compositionally biased region" description="Low complexity" evidence="1">
    <location>
        <begin position="208"/>
        <end position="258"/>
    </location>
</feature>
<keyword evidence="2" id="KW-1133">Transmembrane helix</keyword>